<dbReference type="InterPro" id="IPR036388">
    <property type="entry name" value="WH-like_DNA-bd_sf"/>
</dbReference>
<protein>
    <submittedName>
        <fullName evidence="5">ArsR family transcriptional regulator</fullName>
    </submittedName>
</protein>
<dbReference type="PANTHER" id="PTHR43132">
    <property type="entry name" value="ARSENICAL RESISTANCE OPERON REPRESSOR ARSR-RELATED"/>
    <property type="match status" value="1"/>
</dbReference>
<reference evidence="5 6" key="1">
    <citation type="submission" date="2015-05" db="EMBL/GenBank/DDBJ databases">
        <title>Photobacterium galathea sp. nov.</title>
        <authorList>
            <person name="Machado H."/>
            <person name="Gram L."/>
        </authorList>
    </citation>
    <scope>NUCLEOTIDE SEQUENCE [LARGE SCALE GENOMIC DNA]</scope>
    <source>
        <strain evidence="5 6">CGMCC 1.12159</strain>
    </source>
</reference>
<evidence type="ECO:0000259" key="4">
    <source>
        <dbReference type="PROSITE" id="PS50987"/>
    </source>
</evidence>
<dbReference type="OrthoDB" id="5297460at2"/>
<dbReference type="InterPro" id="IPR011991">
    <property type="entry name" value="ArsR-like_HTH"/>
</dbReference>
<dbReference type="RefSeq" id="WP_047877431.1">
    <property type="nucleotide sequence ID" value="NZ_LDOT01000002.1"/>
</dbReference>
<feature type="domain" description="HTH arsR-type" evidence="4">
    <location>
        <begin position="1"/>
        <end position="95"/>
    </location>
</feature>
<dbReference type="SUPFAM" id="SSF46785">
    <property type="entry name" value="Winged helix' DNA-binding domain"/>
    <property type="match status" value="1"/>
</dbReference>
<evidence type="ECO:0000256" key="3">
    <source>
        <dbReference type="ARBA" id="ARBA00023163"/>
    </source>
</evidence>
<dbReference type="InterPro" id="IPR051011">
    <property type="entry name" value="Metal_resp_trans_reg"/>
</dbReference>
<keyword evidence="6" id="KW-1185">Reference proteome</keyword>
<evidence type="ECO:0000313" key="5">
    <source>
        <dbReference type="EMBL" id="KLV09271.1"/>
    </source>
</evidence>
<dbReference type="GO" id="GO:0003700">
    <property type="term" value="F:DNA-binding transcription factor activity"/>
    <property type="evidence" value="ECO:0007669"/>
    <property type="project" value="InterPro"/>
</dbReference>
<sequence length="103" mass="11242">MELEDVAKALKELGHPTRLAVYKHLVKAGYDGLPVGRLQEELAIPGSTLSHHISGLVSAGLICQQRDGRVLYCVPQYEVLDAVIGFLRDECCSASSKTEYPSE</sequence>
<evidence type="ECO:0000313" key="6">
    <source>
        <dbReference type="Proteomes" id="UP000036097"/>
    </source>
</evidence>
<dbReference type="InterPro" id="IPR001845">
    <property type="entry name" value="HTH_ArsR_DNA-bd_dom"/>
</dbReference>
<dbReference type="PATRIC" id="fig|1195763.3.peg.759"/>
<dbReference type="STRING" id="1195763.ABT56_03525"/>
<dbReference type="GO" id="GO:0003677">
    <property type="term" value="F:DNA binding"/>
    <property type="evidence" value="ECO:0007669"/>
    <property type="project" value="UniProtKB-KW"/>
</dbReference>
<dbReference type="Gene3D" id="1.10.10.10">
    <property type="entry name" value="Winged helix-like DNA-binding domain superfamily/Winged helix DNA-binding domain"/>
    <property type="match status" value="1"/>
</dbReference>
<dbReference type="PROSITE" id="PS50987">
    <property type="entry name" value="HTH_ARSR_2"/>
    <property type="match status" value="1"/>
</dbReference>
<comment type="caution">
    <text evidence="5">The sequence shown here is derived from an EMBL/GenBank/DDBJ whole genome shotgun (WGS) entry which is preliminary data.</text>
</comment>
<name>A0A0J1HCC0_9GAMM</name>
<dbReference type="SMART" id="SM00418">
    <property type="entry name" value="HTH_ARSR"/>
    <property type="match status" value="1"/>
</dbReference>
<dbReference type="CDD" id="cd00090">
    <property type="entry name" value="HTH_ARSR"/>
    <property type="match status" value="1"/>
</dbReference>
<organism evidence="5 6">
    <name type="scientific">Photobacterium aquae</name>
    <dbReference type="NCBI Taxonomy" id="1195763"/>
    <lineage>
        <taxon>Bacteria</taxon>
        <taxon>Pseudomonadati</taxon>
        <taxon>Pseudomonadota</taxon>
        <taxon>Gammaproteobacteria</taxon>
        <taxon>Vibrionales</taxon>
        <taxon>Vibrionaceae</taxon>
        <taxon>Photobacterium</taxon>
    </lineage>
</organism>
<dbReference type="InterPro" id="IPR036390">
    <property type="entry name" value="WH_DNA-bd_sf"/>
</dbReference>
<gene>
    <name evidence="5" type="ORF">ABT56_03525</name>
</gene>
<proteinExistence type="predicted"/>
<keyword evidence="3" id="KW-0804">Transcription</keyword>
<evidence type="ECO:0000256" key="2">
    <source>
        <dbReference type="ARBA" id="ARBA00023125"/>
    </source>
</evidence>
<accession>A0A0J1HCC0</accession>
<dbReference type="EMBL" id="LDOT01000002">
    <property type="protein sequence ID" value="KLV09271.1"/>
    <property type="molecule type" value="Genomic_DNA"/>
</dbReference>
<dbReference type="AlphaFoldDB" id="A0A0J1HCC0"/>
<dbReference type="Proteomes" id="UP000036097">
    <property type="component" value="Unassembled WGS sequence"/>
</dbReference>
<keyword evidence="1" id="KW-0805">Transcription regulation</keyword>
<dbReference type="PANTHER" id="PTHR43132:SF2">
    <property type="entry name" value="ARSENICAL RESISTANCE OPERON REPRESSOR ARSR-RELATED"/>
    <property type="match status" value="1"/>
</dbReference>
<evidence type="ECO:0000256" key="1">
    <source>
        <dbReference type="ARBA" id="ARBA00023015"/>
    </source>
</evidence>
<dbReference type="NCBIfam" id="NF033788">
    <property type="entry name" value="HTH_metalloreg"/>
    <property type="match status" value="1"/>
</dbReference>
<keyword evidence="2" id="KW-0238">DNA-binding</keyword>
<dbReference type="Pfam" id="PF12840">
    <property type="entry name" value="HTH_20"/>
    <property type="match status" value="1"/>
</dbReference>